<dbReference type="AlphaFoldDB" id="A0A5N7BL73"/>
<gene>
    <name evidence="1" type="ORF">BDV26DRAFT_253131</name>
</gene>
<dbReference type="Proteomes" id="UP000326198">
    <property type="component" value="Unassembled WGS sequence"/>
</dbReference>
<sequence>MTCKSLKQGPFQDMCLFRGGGSHAFHFFCCGDPLGQVHLQSVFLSAILLHSIHSFVHFLHSFVLNTV</sequence>
<reference evidence="1 2" key="1">
    <citation type="submission" date="2019-04" db="EMBL/GenBank/DDBJ databases">
        <title>Friends and foes A comparative genomics studyof 23 Aspergillus species from section Flavi.</title>
        <authorList>
            <consortium name="DOE Joint Genome Institute"/>
            <person name="Kjaerbolling I."/>
            <person name="Vesth T."/>
            <person name="Frisvad J.C."/>
            <person name="Nybo J.L."/>
            <person name="Theobald S."/>
            <person name="Kildgaard S."/>
            <person name="Isbrandt T."/>
            <person name="Kuo A."/>
            <person name="Sato A."/>
            <person name="Lyhne E.K."/>
            <person name="Kogle M.E."/>
            <person name="Wiebenga A."/>
            <person name="Kun R.S."/>
            <person name="Lubbers R.J."/>
            <person name="Makela M.R."/>
            <person name="Barry K."/>
            <person name="Chovatia M."/>
            <person name="Clum A."/>
            <person name="Daum C."/>
            <person name="Haridas S."/>
            <person name="He G."/>
            <person name="LaButti K."/>
            <person name="Lipzen A."/>
            <person name="Mondo S."/>
            <person name="Riley R."/>
            <person name="Salamov A."/>
            <person name="Simmons B.A."/>
            <person name="Magnuson J.K."/>
            <person name="Henrissat B."/>
            <person name="Mortensen U.H."/>
            <person name="Larsen T.O."/>
            <person name="Devries R.P."/>
            <person name="Grigoriev I.V."/>
            <person name="Machida M."/>
            <person name="Baker S.E."/>
            <person name="Andersen M.R."/>
        </authorList>
    </citation>
    <scope>NUCLEOTIDE SEQUENCE [LARGE SCALE GENOMIC DNA]</scope>
    <source>
        <strain evidence="1 2">IBT 29228</strain>
    </source>
</reference>
<evidence type="ECO:0000313" key="2">
    <source>
        <dbReference type="Proteomes" id="UP000326198"/>
    </source>
</evidence>
<organism evidence="1 2">
    <name type="scientific">Aspergillus bertholletiae</name>
    <dbReference type="NCBI Taxonomy" id="1226010"/>
    <lineage>
        <taxon>Eukaryota</taxon>
        <taxon>Fungi</taxon>
        <taxon>Dikarya</taxon>
        <taxon>Ascomycota</taxon>
        <taxon>Pezizomycotina</taxon>
        <taxon>Eurotiomycetes</taxon>
        <taxon>Eurotiomycetidae</taxon>
        <taxon>Eurotiales</taxon>
        <taxon>Aspergillaceae</taxon>
        <taxon>Aspergillus</taxon>
        <taxon>Aspergillus subgen. Circumdati</taxon>
    </lineage>
</organism>
<protein>
    <submittedName>
        <fullName evidence="1">Uncharacterized protein</fullName>
    </submittedName>
</protein>
<keyword evidence="2" id="KW-1185">Reference proteome</keyword>
<name>A0A5N7BL73_9EURO</name>
<evidence type="ECO:0000313" key="1">
    <source>
        <dbReference type="EMBL" id="KAE8382536.1"/>
    </source>
</evidence>
<accession>A0A5N7BL73</accession>
<dbReference type="EMBL" id="ML736161">
    <property type="protein sequence ID" value="KAE8382536.1"/>
    <property type="molecule type" value="Genomic_DNA"/>
</dbReference>
<proteinExistence type="predicted"/>